<name>A0A1Y2E2V9_9PEZI</name>
<dbReference type="GO" id="GO:0006013">
    <property type="term" value="P:mannose metabolic process"/>
    <property type="evidence" value="ECO:0007669"/>
    <property type="project" value="TreeGrafter"/>
</dbReference>
<feature type="domain" description="Hexokinase N-terminal" evidence="7">
    <location>
        <begin position="5"/>
        <end position="229"/>
    </location>
</feature>
<dbReference type="RefSeq" id="XP_040716357.1">
    <property type="nucleotide sequence ID" value="XM_040863776.1"/>
</dbReference>
<organism evidence="9 10">
    <name type="scientific">Pseudomassariella vexata</name>
    <dbReference type="NCBI Taxonomy" id="1141098"/>
    <lineage>
        <taxon>Eukaryota</taxon>
        <taxon>Fungi</taxon>
        <taxon>Dikarya</taxon>
        <taxon>Ascomycota</taxon>
        <taxon>Pezizomycotina</taxon>
        <taxon>Sordariomycetes</taxon>
        <taxon>Xylariomycetidae</taxon>
        <taxon>Amphisphaeriales</taxon>
        <taxon>Pseudomassariaceae</taxon>
        <taxon>Pseudomassariella</taxon>
    </lineage>
</organism>
<dbReference type="InterPro" id="IPR043129">
    <property type="entry name" value="ATPase_NBD"/>
</dbReference>
<evidence type="ECO:0000256" key="4">
    <source>
        <dbReference type="ARBA" id="ARBA00022777"/>
    </source>
</evidence>
<evidence type="ECO:0000313" key="10">
    <source>
        <dbReference type="Proteomes" id="UP000193689"/>
    </source>
</evidence>
<keyword evidence="4 6" id="KW-0418">Kinase</keyword>
<dbReference type="OrthoDB" id="419537at2759"/>
<feature type="domain" description="Hexokinase C-terminal" evidence="8">
    <location>
        <begin position="241"/>
        <end position="518"/>
    </location>
</feature>
<keyword evidence="6" id="KW-0324">Glycolysis</keyword>
<dbReference type="EC" id="2.7.1.-" evidence="6"/>
<dbReference type="Pfam" id="PF03727">
    <property type="entry name" value="Hexokinase_2"/>
    <property type="match status" value="1"/>
</dbReference>
<dbReference type="STRING" id="1141098.A0A1Y2E2V9"/>
<dbReference type="GO" id="GO:0004340">
    <property type="term" value="F:glucokinase activity"/>
    <property type="evidence" value="ECO:0007669"/>
    <property type="project" value="TreeGrafter"/>
</dbReference>
<dbReference type="PROSITE" id="PS51748">
    <property type="entry name" value="HEXOKINASE_2"/>
    <property type="match status" value="1"/>
</dbReference>
<dbReference type="GO" id="GO:0005524">
    <property type="term" value="F:ATP binding"/>
    <property type="evidence" value="ECO:0007669"/>
    <property type="project" value="UniProtKB-UniRule"/>
</dbReference>
<evidence type="ECO:0000259" key="7">
    <source>
        <dbReference type="Pfam" id="PF00349"/>
    </source>
</evidence>
<dbReference type="UniPathway" id="UPA00109">
    <property type="reaction ID" value="UER00180"/>
</dbReference>
<dbReference type="InParanoid" id="A0A1Y2E2V9"/>
<dbReference type="GO" id="GO:0001678">
    <property type="term" value="P:intracellular glucose homeostasis"/>
    <property type="evidence" value="ECO:0007669"/>
    <property type="project" value="InterPro"/>
</dbReference>
<dbReference type="PANTHER" id="PTHR19443">
    <property type="entry name" value="HEXOKINASE"/>
    <property type="match status" value="1"/>
</dbReference>
<dbReference type="GO" id="GO:0005536">
    <property type="term" value="F:D-glucose binding"/>
    <property type="evidence" value="ECO:0007669"/>
    <property type="project" value="InterPro"/>
</dbReference>
<comment type="similarity">
    <text evidence="1 6">Belongs to the hexokinase family.</text>
</comment>
<evidence type="ECO:0000259" key="8">
    <source>
        <dbReference type="Pfam" id="PF03727"/>
    </source>
</evidence>
<evidence type="ECO:0000256" key="2">
    <source>
        <dbReference type="ARBA" id="ARBA00022679"/>
    </source>
</evidence>
<dbReference type="GO" id="GO:0005739">
    <property type="term" value="C:mitochondrion"/>
    <property type="evidence" value="ECO:0007669"/>
    <property type="project" value="TreeGrafter"/>
</dbReference>
<accession>A0A1Y2E2V9</accession>
<dbReference type="Gene3D" id="3.40.367.20">
    <property type="match status" value="1"/>
</dbReference>
<keyword evidence="5 6" id="KW-0067">ATP-binding</keyword>
<dbReference type="Proteomes" id="UP000193689">
    <property type="component" value="Unassembled WGS sequence"/>
</dbReference>
<comment type="caution">
    <text evidence="9">The sequence shown here is derived from an EMBL/GenBank/DDBJ whole genome shotgun (WGS) entry which is preliminary data.</text>
</comment>
<sequence length="528" mass="57698">MRSDVENFLRPLRIDVPMVHRLSQELYKSFKKLATESKIQFLPTPITESILRPAAGCEKGRYLAIDIGGTNLRVGFIELLGHEKANGSNGVDRNPSKFGDEGEGMENVRRLLEKSWPILDHLKSEHEDDLFAWIGSCIAEVVRAGCQELGLPQDVPLPLGVTFSFPMIQQRLADAVLMPMGKGFTIRSHLHLGAHLSKGYAKARTPDLPSITIVAIANDAVSTLISFVYQTNETETRKAAMGLICGTGCNATILLDKNNLNHEKLPREVKESDAQVLSDDGKIAVNTEWTINGTAPALQSLGLVTKWDTQLDEEGEAPGFQPLEYMVAGRYLGELGRLMLLDYLTTRLGFTNGALPAQLSKRFGITTTFLSLLKPPDTQILLSKLMTEYPTAPDAPFQWTEEIARLVYDIVKAVEVRAAGIIAAATIGLLTFAGDIPLRSYPYHAENVRTLVDGQPAPPLELVVGYTGGCIVHFQDYLADCQDFLDRVIDAEFGNSAPVRVLLSPCHDGGIKGAGVLCGTSQAMLKKN</sequence>
<evidence type="ECO:0000256" key="3">
    <source>
        <dbReference type="ARBA" id="ARBA00022741"/>
    </source>
</evidence>
<dbReference type="SUPFAM" id="SSF53067">
    <property type="entry name" value="Actin-like ATPase domain"/>
    <property type="match status" value="2"/>
</dbReference>
<dbReference type="GO" id="GO:0008865">
    <property type="term" value="F:fructokinase activity"/>
    <property type="evidence" value="ECO:0007669"/>
    <property type="project" value="TreeGrafter"/>
</dbReference>
<evidence type="ECO:0000313" key="9">
    <source>
        <dbReference type="EMBL" id="ORY65205.1"/>
    </source>
</evidence>
<proteinExistence type="inferred from homology"/>
<dbReference type="GO" id="GO:0019158">
    <property type="term" value="F:mannokinase activity"/>
    <property type="evidence" value="ECO:0007669"/>
    <property type="project" value="TreeGrafter"/>
</dbReference>
<evidence type="ECO:0000256" key="5">
    <source>
        <dbReference type="ARBA" id="ARBA00022840"/>
    </source>
</evidence>
<dbReference type="PRINTS" id="PR00475">
    <property type="entry name" value="HEXOKINASE"/>
</dbReference>
<dbReference type="GO" id="GO:0006096">
    <property type="term" value="P:glycolytic process"/>
    <property type="evidence" value="ECO:0007669"/>
    <property type="project" value="UniProtKB-UniPathway"/>
</dbReference>
<dbReference type="GeneID" id="63779988"/>
<keyword evidence="10" id="KW-1185">Reference proteome</keyword>
<dbReference type="GO" id="GO:0005829">
    <property type="term" value="C:cytosol"/>
    <property type="evidence" value="ECO:0007669"/>
    <property type="project" value="TreeGrafter"/>
</dbReference>
<dbReference type="Pfam" id="PF00349">
    <property type="entry name" value="Hexokinase_1"/>
    <property type="match status" value="1"/>
</dbReference>
<reference evidence="9 10" key="1">
    <citation type="submission" date="2016-07" db="EMBL/GenBank/DDBJ databases">
        <title>Pervasive Adenine N6-methylation of Active Genes in Fungi.</title>
        <authorList>
            <consortium name="DOE Joint Genome Institute"/>
            <person name="Mondo S.J."/>
            <person name="Dannebaum R.O."/>
            <person name="Kuo R.C."/>
            <person name="Labutti K."/>
            <person name="Haridas S."/>
            <person name="Kuo A."/>
            <person name="Salamov A."/>
            <person name="Ahrendt S.R."/>
            <person name="Lipzen A."/>
            <person name="Sullivan W."/>
            <person name="Andreopoulos W.B."/>
            <person name="Clum A."/>
            <person name="Lindquist E."/>
            <person name="Daum C."/>
            <person name="Ramamoorthy G.K."/>
            <person name="Gryganskyi A."/>
            <person name="Culley D."/>
            <person name="Magnuson J.K."/>
            <person name="James T.Y."/>
            <person name="O'Malley M.A."/>
            <person name="Stajich J.E."/>
            <person name="Spatafora J.W."/>
            <person name="Visel A."/>
            <person name="Grigoriev I.V."/>
        </authorList>
    </citation>
    <scope>NUCLEOTIDE SEQUENCE [LARGE SCALE GENOMIC DNA]</scope>
    <source>
        <strain evidence="9 10">CBS 129021</strain>
    </source>
</reference>
<dbReference type="InterPro" id="IPR022673">
    <property type="entry name" value="Hexokinase_C"/>
</dbReference>
<protein>
    <recommendedName>
        <fullName evidence="6">Phosphotransferase</fullName>
        <ecNumber evidence="6">2.7.1.-</ecNumber>
    </recommendedName>
</protein>
<gene>
    <name evidence="9" type="ORF">BCR38DRAFT_484660</name>
</gene>
<evidence type="ECO:0000256" key="1">
    <source>
        <dbReference type="ARBA" id="ARBA00009225"/>
    </source>
</evidence>
<dbReference type="CDD" id="cd24000">
    <property type="entry name" value="ASKHA_NBD_HK"/>
    <property type="match status" value="1"/>
</dbReference>
<dbReference type="PANTHER" id="PTHR19443:SF29">
    <property type="entry name" value="PHOSPHOTRANSFERASE"/>
    <property type="match status" value="1"/>
</dbReference>
<dbReference type="Gene3D" id="3.30.420.40">
    <property type="match status" value="1"/>
</dbReference>
<dbReference type="AlphaFoldDB" id="A0A1Y2E2V9"/>
<evidence type="ECO:0000256" key="6">
    <source>
        <dbReference type="RuleBase" id="RU362007"/>
    </source>
</evidence>
<dbReference type="InterPro" id="IPR001312">
    <property type="entry name" value="Hexokinase"/>
</dbReference>
<keyword evidence="2 6" id="KW-0808">Transferase</keyword>
<keyword evidence="3 6" id="KW-0547">Nucleotide-binding</keyword>
<dbReference type="InterPro" id="IPR022672">
    <property type="entry name" value="Hexokinase_N"/>
</dbReference>
<dbReference type="EMBL" id="MCFJ01000006">
    <property type="protein sequence ID" value="ORY65205.1"/>
    <property type="molecule type" value="Genomic_DNA"/>
</dbReference>
<dbReference type="GO" id="GO:0006006">
    <property type="term" value="P:glucose metabolic process"/>
    <property type="evidence" value="ECO:0007669"/>
    <property type="project" value="TreeGrafter"/>
</dbReference>